<keyword evidence="3" id="KW-1185">Reference proteome</keyword>
<evidence type="ECO:0000313" key="3">
    <source>
        <dbReference type="Proteomes" id="UP001386955"/>
    </source>
</evidence>
<reference evidence="2 3" key="1">
    <citation type="submission" date="2024-01" db="EMBL/GenBank/DDBJ databases">
        <title>The genomes of 5 underutilized Papilionoideae crops provide insights into root nodulation and disease resistanc.</title>
        <authorList>
            <person name="Jiang F."/>
        </authorList>
    </citation>
    <scope>NUCLEOTIDE SEQUENCE [LARGE SCALE GENOMIC DNA]</scope>
    <source>
        <strain evidence="2">DUOXIRENSHENG_FW03</strain>
        <tissue evidence="2">Leaves</tissue>
    </source>
</reference>
<evidence type="ECO:0000313" key="2">
    <source>
        <dbReference type="EMBL" id="KAK7405549.1"/>
    </source>
</evidence>
<proteinExistence type="predicted"/>
<gene>
    <name evidence="2" type="ORF">VNO78_06962</name>
</gene>
<name>A0AAN9XS56_PSOTE</name>
<protein>
    <submittedName>
        <fullName evidence="2">Uncharacterized protein</fullName>
    </submittedName>
</protein>
<organism evidence="2 3">
    <name type="scientific">Psophocarpus tetragonolobus</name>
    <name type="common">Winged bean</name>
    <name type="synonym">Dolichos tetragonolobus</name>
    <dbReference type="NCBI Taxonomy" id="3891"/>
    <lineage>
        <taxon>Eukaryota</taxon>
        <taxon>Viridiplantae</taxon>
        <taxon>Streptophyta</taxon>
        <taxon>Embryophyta</taxon>
        <taxon>Tracheophyta</taxon>
        <taxon>Spermatophyta</taxon>
        <taxon>Magnoliopsida</taxon>
        <taxon>eudicotyledons</taxon>
        <taxon>Gunneridae</taxon>
        <taxon>Pentapetalae</taxon>
        <taxon>rosids</taxon>
        <taxon>fabids</taxon>
        <taxon>Fabales</taxon>
        <taxon>Fabaceae</taxon>
        <taxon>Papilionoideae</taxon>
        <taxon>50 kb inversion clade</taxon>
        <taxon>NPAAA clade</taxon>
        <taxon>indigoferoid/millettioid clade</taxon>
        <taxon>Phaseoleae</taxon>
        <taxon>Psophocarpus</taxon>
    </lineage>
</organism>
<comment type="caution">
    <text evidence="2">The sequence shown here is derived from an EMBL/GenBank/DDBJ whole genome shotgun (WGS) entry which is preliminary data.</text>
</comment>
<dbReference type="AlphaFoldDB" id="A0AAN9XS56"/>
<feature type="compositionally biased region" description="Basic and acidic residues" evidence="1">
    <location>
        <begin position="63"/>
        <end position="76"/>
    </location>
</feature>
<feature type="region of interest" description="Disordered" evidence="1">
    <location>
        <begin position="62"/>
        <end position="86"/>
    </location>
</feature>
<evidence type="ECO:0000256" key="1">
    <source>
        <dbReference type="SAM" id="MobiDB-lite"/>
    </source>
</evidence>
<dbReference type="Proteomes" id="UP001386955">
    <property type="component" value="Unassembled WGS sequence"/>
</dbReference>
<sequence>MRVNIPKYKGVIVKKGNDLIQQEAARGLNKHREDKRSKVDMQGEGKRKWSYVEVIVMGKQRMKKEWKPKEKNKNNDGELNGRSSVGSHEGCNDWLLGLEKEDIEVEVSKEEDIQSNNDENVGLKAQKVKKAFPDYPSYLNVKHSRRGGYQQQYGGGVSGLKNKEGLVEIEQSVQRANDIALIVISNEPSPALGDAKVDPVLQPEGTTPHLDPCVSRCIAVEGLQHLEKSHLS</sequence>
<accession>A0AAN9XS56</accession>
<dbReference type="EMBL" id="JAYMYS010000002">
    <property type="protein sequence ID" value="KAK7405549.1"/>
    <property type="molecule type" value="Genomic_DNA"/>
</dbReference>